<comment type="caution">
    <text evidence="2">The sequence shown here is derived from an EMBL/GenBank/DDBJ whole genome shotgun (WGS) entry which is preliminary data.</text>
</comment>
<evidence type="ECO:0000313" key="2">
    <source>
        <dbReference type="EMBL" id="RZT01098.1"/>
    </source>
</evidence>
<dbReference type="Proteomes" id="UP000292927">
    <property type="component" value="Unassembled WGS sequence"/>
</dbReference>
<dbReference type="RefSeq" id="WP_130434687.1">
    <property type="nucleotide sequence ID" value="NZ_SGXF01000002.1"/>
</dbReference>
<protein>
    <submittedName>
        <fullName evidence="2">Uncharacterized protein</fullName>
    </submittedName>
</protein>
<keyword evidence="1" id="KW-0472">Membrane</keyword>
<accession>A0A4Q7PLU5</accession>
<keyword evidence="3" id="KW-1185">Reference proteome</keyword>
<dbReference type="AlphaFoldDB" id="A0A4Q7PLU5"/>
<keyword evidence="1" id="KW-1133">Transmembrane helix</keyword>
<gene>
    <name evidence="2" type="ORF">EV209_1539</name>
</gene>
<sequence length="172" mass="20017">METMTQLMELDLLSLLIGIFMILSALVSIFTLVSKFLAYIGRPLKWIRGKDQDHALLLTTASALSELQKKQEEDVRQSIRHDKEIKADLENLLQMFLDKEIDDWRWEILDFASALSSGRQYSKEQFTHVFAIFEKYEQVLETNNLTNGQTAMSMEVINEIYKERLKNGFATF</sequence>
<proteinExistence type="predicted"/>
<feature type="transmembrane region" description="Helical" evidence="1">
    <location>
        <begin position="12"/>
        <end position="40"/>
    </location>
</feature>
<organism evidence="2 3">
    <name type="scientific">Cuneatibacter caecimuris</name>
    <dbReference type="NCBI Taxonomy" id="1796618"/>
    <lineage>
        <taxon>Bacteria</taxon>
        <taxon>Bacillati</taxon>
        <taxon>Bacillota</taxon>
        <taxon>Clostridia</taxon>
        <taxon>Lachnospirales</taxon>
        <taxon>Lachnospiraceae</taxon>
        <taxon>Cuneatibacter</taxon>
    </lineage>
</organism>
<reference evidence="2 3" key="1">
    <citation type="submission" date="2019-02" db="EMBL/GenBank/DDBJ databases">
        <title>Genomic Encyclopedia of Type Strains, Phase IV (KMG-IV): sequencing the most valuable type-strain genomes for metagenomic binning, comparative biology and taxonomic classification.</title>
        <authorList>
            <person name="Goeker M."/>
        </authorList>
    </citation>
    <scope>NUCLEOTIDE SEQUENCE [LARGE SCALE GENOMIC DNA]</scope>
    <source>
        <strain evidence="2 3">DSM 29486</strain>
    </source>
</reference>
<keyword evidence="1" id="KW-0812">Transmembrane</keyword>
<dbReference type="EMBL" id="SGXF01000002">
    <property type="protein sequence ID" value="RZT01098.1"/>
    <property type="molecule type" value="Genomic_DNA"/>
</dbReference>
<dbReference type="OrthoDB" id="2051952at2"/>
<name>A0A4Q7PLU5_9FIRM</name>
<evidence type="ECO:0000313" key="3">
    <source>
        <dbReference type="Proteomes" id="UP000292927"/>
    </source>
</evidence>
<evidence type="ECO:0000256" key="1">
    <source>
        <dbReference type="SAM" id="Phobius"/>
    </source>
</evidence>